<dbReference type="EMBL" id="JAWWNJ010000221">
    <property type="protein sequence ID" value="KAK6969540.1"/>
    <property type="molecule type" value="Genomic_DNA"/>
</dbReference>
<dbReference type="Proteomes" id="UP001362999">
    <property type="component" value="Unassembled WGS sequence"/>
</dbReference>
<organism evidence="2 3">
    <name type="scientific">Favolaschia claudopus</name>
    <dbReference type="NCBI Taxonomy" id="2862362"/>
    <lineage>
        <taxon>Eukaryota</taxon>
        <taxon>Fungi</taxon>
        <taxon>Dikarya</taxon>
        <taxon>Basidiomycota</taxon>
        <taxon>Agaricomycotina</taxon>
        <taxon>Agaricomycetes</taxon>
        <taxon>Agaricomycetidae</taxon>
        <taxon>Agaricales</taxon>
        <taxon>Marasmiineae</taxon>
        <taxon>Mycenaceae</taxon>
        <taxon>Favolaschia</taxon>
    </lineage>
</organism>
<proteinExistence type="predicted"/>
<evidence type="ECO:0000313" key="1">
    <source>
        <dbReference type="EMBL" id="KAK6969528.1"/>
    </source>
</evidence>
<evidence type="ECO:0000313" key="3">
    <source>
        <dbReference type="Proteomes" id="UP001362999"/>
    </source>
</evidence>
<gene>
    <name evidence="1" type="ORF">R3P38DRAFT_3243110</name>
    <name evidence="2" type="ORF">R3P38DRAFT_3243123</name>
</gene>
<dbReference type="AlphaFoldDB" id="A0AAV9Z397"/>
<keyword evidence="3" id="KW-1185">Reference proteome</keyword>
<accession>A0AAV9Z397</accession>
<reference evidence="2 3" key="1">
    <citation type="journal article" date="2024" name="J Genomics">
        <title>Draft genome sequencing and assembly of Favolaschia claudopus CIRM-BRFM 2984 isolated from oak limbs.</title>
        <authorList>
            <person name="Navarro D."/>
            <person name="Drula E."/>
            <person name="Chaduli D."/>
            <person name="Cazenave R."/>
            <person name="Ahrendt S."/>
            <person name="Wang J."/>
            <person name="Lipzen A."/>
            <person name="Daum C."/>
            <person name="Barry K."/>
            <person name="Grigoriev I.V."/>
            <person name="Favel A."/>
            <person name="Rosso M.N."/>
            <person name="Martin F."/>
        </authorList>
    </citation>
    <scope>NUCLEOTIDE SEQUENCE [LARGE SCALE GENOMIC DNA]</scope>
    <source>
        <strain evidence="2 3">CIRM-BRFM 2984</strain>
    </source>
</reference>
<name>A0AAV9Z397_9AGAR</name>
<comment type="caution">
    <text evidence="2">The sequence shown here is derived from an EMBL/GenBank/DDBJ whole genome shotgun (WGS) entry which is preliminary data.</text>
</comment>
<dbReference type="EMBL" id="JAWWNJ010000221">
    <property type="protein sequence ID" value="KAK6969528.1"/>
    <property type="molecule type" value="Genomic_DNA"/>
</dbReference>
<sequence length="229" mass="26132">MTLRGYKNHKDRTSFRKLHLVNWDFPTLDIIPRVAALQELEISTSRFGFPSPSHSRYPGQQTVTFAGKNIGPFPLRFRCFRPSEMALREQCLCCDPIYFGPWHVAFIQIAASAARHLEYDPLLKLDLQDFKANYIWIDLAELGGLAPTHQAPNIESVQAWMEGLRLRNGQLLRLHLPRVFWARFEAGLKANPTLELVALDIVPNDVYDDPDPTVPSNLLHLLLERSSSS</sequence>
<protein>
    <submittedName>
        <fullName evidence="2">Uncharacterized protein</fullName>
    </submittedName>
</protein>
<evidence type="ECO:0000313" key="2">
    <source>
        <dbReference type="EMBL" id="KAK6969540.1"/>
    </source>
</evidence>